<dbReference type="InterPro" id="IPR027443">
    <property type="entry name" value="IPNS-like_sf"/>
</dbReference>
<comment type="caution">
    <text evidence="1">The sequence shown here is derived from an EMBL/GenBank/DDBJ whole genome shotgun (WGS) entry which is preliminary data.</text>
</comment>
<dbReference type="Gene3D" id="2.60.120.330">
    <property type="entry name" value="B-lactam Antibiotic, Isopenicillin N Synthase, Chain"/>
    <property type="match status" value="1"/>
</dbReference>
<dbReference type="OrthoDB" id="8249012at2759"/>
<dbReference type="Pfam" id="PF07350">
    <property type="entry name" value="Gig2-like"/>
    <property type="match status" value="1"/>
</dbReference>
<evidence type="ECO:0008006" key="3">
    <source>
        <dbReference type="Google" id="ProtNLM"/>
    </source>
</evidence>
<dbReference type="AlphaFoldDB" id="A0A9W8YDS8"/>
<dbReference type="Proteomes" id="UP001140560">
    <property type="component" value="Unassembled WGS sequence"/>
</dbReference>
<protein>
    <recommendedName>
        <fullName evidence="3">DUF1479-domain-containing protein</fullName>
    </recommendedName>
</protein>
<keyword evidence="2" id="KW-1185">Reference proteome</keyword>
<evidence type="ECO:0000313" key="2">
    <source>
        <dbReference type="Proteomes" id="UP001140560"/>
    </source>
</evidence>
<dbReference type="PANTHER" id="PTHR30613:SF1">
    <property type="entry name" value="DUF1479 DOMAIN PROTEIN (AFU_ORTHOLOGUE AFUA_5G09280)"/>
    <property type="match status" value="1"/>
</dbReference>
<sequence>MPGALIPGALHEWPAWNEYTFEKSEKGPLLTQYKKDIVARYGEEALRKSWLKVCAELEKLTDEISEKGSSIIPEIAYDDFFKLSAEEQEKIKSVGCFVVRQAVSEDLATEWFNDAKTYVADNKASVTGWPTETPFVLNIYWSPSQQAARTHPRQLKLQRAINTWWHDEEGNTSPEPLSYADGIRIRPPGVPFYGLGPHIDAGSLSRWVDPGYIKVYDSIFSGHPEDFDAFDLTTRKKANQSLFEGFAHSSVFRSFQGWTALSKAAPKEGSLLLYPNVKTAIAYVLLRPFFSQPKDEKDIMDATKWTFDVETPWFPGTWREDSQFASPTSHPHLRLKECMLHIPPMQAGDTIWWHCDMLHAVEVEHIGDHEASVVYVGAVPTTEVNTAYIKGQLQKFVDGGQTPHDFDHKKLAPESTFKGYLGEKGILGGDEGRKAFGFDL</sequence>
<evidence type="ECO:0000313" key="1">
    <source>
        <dbReference type="EMBL" id="KAJ4373763.1"/>
    </source>
</evidence>
<organism evidence="1 2">
    <name type="scientific">Neocucurbitaria cava</name>
    <dbReference type="NCBI Taxonomy" id="798079"/>
    <lineage>
        <taxon>Eukaryota</taxon>
        <taxon>Fungi</taxon>
        <taxon>Dikarya</taxon>
        <taxon>Ascomycota</taxon>
        <taxon>Pezizomycotina</taxon>
        <taxon>Dothideomycetes</taxon>
        <taxon>Pleosporomycetidae</taxon>
        <taxon>Pleosporales</taxon>
        <taxon>Pleosporineae</taxon>
        <taxon>Cucurbitariaceae</taxon>
        <taxon>Neocucurbitaria</taxon>
    </lineage>
</organism>
<accession>A0A9W8YDS8</accession>
<dbReference type="InterPro" id="IPR010856">
    <property type="entry name" value="Gig2-like"/>
</dbReference>
<proteinExistence type="predicted"/>
<dbReference type="EMBL" id="JAPEUY010000004">
    <property type="protein sequence ID" value="KAJ4373763.1"/>
    <property type="molecule type" value="Genomic_DNA"/>
</dbReference>
<reference evidence="1" key="1">
    <citation type="submission" date="2022-10" db="EMBL/GenBank/DDBJ databases">
        <title>Tapping the CABI collections for fungal endophytes: first genome assemblies for Collariella, Neodidymelliopsis, Ascochyta clinopodiicola, Didymella pomorum, Didymosphaeria variabile, Neocosmospora piperis and Neocucurbitaria cava.</title>
        <authorList>
            <person name="Hill R."/>
        </authorList>
    </citation>
    <scope>NUCLEOTIDE SEQUENCE</scope>
    <source>
        <strain evidence="1">IMI 356814</strain>
    </source>
</reference>
<name>A0A9W8YDS8_9PLEO</name>
<dbReference type="PANTHER" id="PTHR30613">
    <property type="entry name" value="UNCHARACTERIZED PROTEIN YBIU-RELATED"/>
    <property type="match status" value="1"/>
</dbReference>
<gene>
    <name evidence="1" type="ORF">N0V83_002502</name>
</gene>
<dbReference type="SUPFAM" id="SSF51197">
    <property type="entry name" value="Clavaminate synthase-like"/>
    <property type="match status" value="1"/>
</dbReference>